<feature type="compositionally biased region" description="Basic and acidic residues" evidence="2">
    <location>
        <begin position="66"/>
        <end position="81"/>
    </location>
</feature>
<dbReference type="EMBL" id="KL197715">
    <property type="protein sequence ID" value="KDQ59955.1"/>
    <property type="molecule type" value="Genomic_DNA"/>
</dbReference>
<evidence type="ECO:0000256" key="1">
    <source>
        <dbReference type="SAM" id="Coils"/>
    </source>
</evidence>
<feature type="compositionally biased region" description="Pro residues" evidence="2">
    <location>
        <begin position="272"/>
        <end position="286"/>
    </location>
</feature>
<feature type="compositionally biased region" description="Pro residues" evidence="2">
    <location>
        <begin position="335"/>
        <end position="345"/>
    </location>
</feature>
<feature type="compositionally biased region" description="Pro residues" evidence="2">
    <location>
        <begin position="548"/>
        <end position="564"/>
    </location>
</feature>
<evidence type="ECO:0000313" key="3">
    <source>
        <dbReference type="EMBL" id="KDQ59955.1"/>
    </source>
</evidence>
<organism evidence="3 4">
    <name type="scientific">Jaapia argillacea MUCL 33604</name>
    <dbReference type="NCBI Taxonomy" id="933084"/>
    <lineage>
        <taxon>Eukaryota</taxon>
        <taxon>Fungi</taxon>
        <taxon>Dikarya</taxon>
        <taxon>Basidiomycota</taxon>
        <taxon>Agaricomycotina</taxon>
        <taxon>Agaricomycetes</taxon>
        <taxon>Agaricomycetidae</taxon>
        <taxon>Jaapiales</taxon>
        <taxon>Jaapiaceae</taxon>
        <taxon>Jaapia</taxon>
    </lineage>
</organism>
<evidence type="ECO:0000313" key="4">
    <source>
        <dbReference type="Proteomes" id="UP000027265"/>
    </source>
</evidence>
<feature type="compositionally biased region" description="Pro residues" evidence="2">
    <location>
        <begin position="56"/>
        <end position="65"/>
    </location>
</feature>
<keyword evidence="1" id="KW-0175">Coiled coil</keyword>
<dbReference type="AlphaFoldDB" id="A0A067Q1F8"/>
<dbReference type="PANTHER" id="PTHR45691:SF6">
    <property type="entry name" value="PROTEIN DIAPHANOUS"/>
    <property type="match status" value="1"/>
</dbReference>
<dbReference type="PANTHER" id="PTHR45691">
    <property type="entry name" value="PROTEIN DIAPHANOUS"/>
    <property type="match status" value="1"/>
</dbReference>
<feature type="compositionally biased region" description="Low complexity" evidence="2">
    <location>
        <begin position="21"/>
        <end position="34"/>
    </location>
</feature>
<feature type="compositionally biased region" description="Polar residues" evidence="2">
    <location>
        <begin position="362"/>
        <end position="371"/>
    </location>
</feature>
<name>A0A067Q1F8_9AGAM</name>
<sequence>MSLGFDYEPGSVWDEEVRLPSLPSSASGSSDSYSITRPLPPRRPASARPYRATGQSPPPSPPPLPERQHDQTARTHHESRSKTTTRLLTKLLAREERSTQKLHSIYTITSNQLAQETNRADSLTSQLQTALGHIRTLTQTNRTLTLDVTRLSSELTLYKSQLDIAQKEILRAQAVVDELEQARKEAEEEAAKARSIARRFKEERLVDGAREEGRREGFRDGLERGRREGLRDARTAVEIGRRRFGRDIIVEEAYDDYAEEEEEQESPARAATPPPPPPRTPVPPPGVVYSAPRPPSSNRSRRPAPRVHIPDVAQIAPPLPRATLTTPLRLDSPHHAPPSPTPPPGQLFNQPQHPEVIRLRNNEQSPISPTHSRSHSIPPDGWIPHVDPDVDSSRPIPIPPPYRLSRPLSPTTSRRREMPEPIVFPNPEPSGVRVRDYAFRGTERDAYRPPPVGGAGDSSTTANLAPPFRPSSRTSTRVSDYDLVSPPRTSSETQRPERRRRGASVSEGVYDGGGSVSGRGSVGRTGPIGIYGPLSRIQTPQPQAQAQPPRPPPQVQVPAPPQPPVDRSSSRTPLDRVFRRLYRSRTSSSNGVPQITVEPPVSLFLSFLSIQLDWHSHNDCYAKRPSQP</sequence>
<dbReference type="Proteomes" id="UP000027265">
    <property type="component" value="Unassembled WGS sequence"/>
</dbReference>
<dbReference type="InterPro" id="IPR051412">
    <property type="entry name" value="Formin_Homology_Diaphanous_sf"/>
</dbReference>
<reference evidence="4" key="1">
    <citation type="journal article" date="2014" name="Proc. Natl. Acad. Sci. U.S.A.">
        <title>Extensive sampling of basidiomycete genomes demonstrates inadequacy of the white-rot/brown-rot paradigm for wood decay fungi.</title>
        <authorList>
            <person name="Riley R."/>
            <person name="Salamov A.A."/>
            <person name="Brown D.W."/>
            <person name="Nagy L.G."/>
            <person name="Floudas D."/>
            <person name="Held B.W."/>
            <person name="Levasseur A."/>
            <person name="Lombard V."/>
            <person name="Morin E."/>
            <person name="Otillar R."/>
            <person name="Lindquist E.A."/>
            <person name="Sun H."/>
            <person name="LaButti K.M."/>
            <person name="Schmutz J."/>
            <person name="Jabbour D."/>
            <person name="Luo H."/>
            <person name="Baker S.E."/>
            <person name="Pisabarro A.G."/>
            <person name="Walton J.D."/>
            <person name="Blanchette R.A."/>
            <person name="Henrissat B."/>
            <person name="Martin F."/>
            <person name="Cullen D."/>
            <person name="Hibbett D.S."/>
            <person name="Grigoriev I.V."/>
        </authorList>
    </citation>
    <scope>NUCLEOTIDE SEQUENCE [LARGE SCALE GENOMIC DNA]</scope>
    <source>
        <strain evidence="4">MUCL 33604</strain>
    </source>
</reference>
<feature type="compositionally biased region" description="Basic and acidic residues" evidence="2">
    <location>
        <begin position="433"/>
        <end position="447"/>
    </location>
</feature>
<feature type="region of interest" description="Disordered" evidence="2">
    <location>
        <begin position="1"/>
        <end position="85"/>
    </location>
</feature>
<dbReference type="GO" id="GO:0005884">
    <property type="term" value="C:actin filament"/>
    <property type="evidence" value="ECO:0007669"/>
    <property type="project" value="TreeGrafter"/>
</dbReference>
<dbReference type="OrthoDB" id="3268221at2759"/>
<protein>
    <submittedName>
        <fullName evidence="3">Uncharacterized protein</fullName>
    </submittedName>
</protein>
<dbReference type="HOGENOM" id="CLU_435494_0_0_1"/>
<feature type="region of interest" description="Disordered" evidence="2">
    <location>
        <begin position="257"/>
        <end position="576"/>
    </location>
</feature>
<feature type="compositionally biased region" description="Low complexity" evidence="2">
    <location>
        <begin position="403"/>
        <end position="412"/>
    </location>
</feature>
<keyword evidence="4" id="KW-1185">Reference proteome</keyword>
<dbReference type="GO" id="GO:0030041">
    <property type="term" value="P:actin filament polymerization"/>
    <property type="evidence" value="ECO:0007669"/>
    <property type="project" value="TreeGrafter"/>
</dbReference>
<evidence type="ECO:0000256" key="2">
    <source>
        <dbReference type="SAM" id="MobiDB-lite"/>
    </source>
</evidence>
<dbReference type="InParanoid" id="A0A067Q1F8"/>
<feature type="coiled-coil region" evidence="1">
    <location>
        <begin position="148"/>
        <end position="203"/>
    </location>
</feature>
<accession>A0A067Q1F8</accession>
<proteinExistence type="predicted"/>
<gene>
    <name evidence="3" type="ORF">JAAARDRAFT_637570</name>
</gene>
<feature type="compositionally biased region" description="Low complexity" evidence="2">
    <location>
        <begin position="321"/>
        <end position="330"/>
    </location>
</feature>
<dbReference type="STRING" id="933084.A0A067Q1F8"/>
<feature type="compositionally biased region" description="Gly residues" evidence="2">
    <location>
        <begin position="510"/>
        <end position="523"/>
    </location>
</feature>